<dbReference type="NCBIfam" id="NF033788">
    <property type="entry name" value="HTH_metalloreg"/>
    <property type="match status" value="1"/>
</dbReference>
<dbReference type="SUPFAM" id="SSF46785">
    <property type="entry name" value="Winged helix' DNA-binding domain"/>
    <property type="match status" value="1"/>
</dbReference>
<organism evidence="5 6">
    <name type="scientific">Alkalibacillus flavidus</name>
    <dbReference type="NCBI Taxonomy" id="546021"/>
    <lineage>
        <taxon>Bacteria</taxon>
        <taxon>Bacillati</taxon>
        <taxon>Bacillota</taxon>
        <taxon>Bacilli</taxon>
        <taxon>Bacillales</taxon>
        <taxon>Bacillaceae</taxon>
        <taxon>Alkalibacillus</taxon>
    </lineage>
</organism>
<keyword evidence="6" id="KW-1185">Reference proteome</keyword>
<evidence type="ECO:0000259" key="4">
    <source>
        <dbReference type="PROSITE" id="PS50987"/>
    </source>
</evidence>
<dbReference type="PRINTS" id="PR00778">
    <property type="entry name" value="HTHARSR"/>
</dbReference>
<dbReference type="PANTHER" id="PTHR33154">
    <property type="entry name" value="TRANSCRIPTIONAL REGULATOR, ARSR FAMILY"/>
    <property type="match status" value="1"/>
</dbReference>
<evidence type="ECO:0000313" key="6">
    <source>
        <dbReference type="Proteomes" id="UP001549167"/>
    </source>
</evidence>
<accession>A0ABV2KZE8</accession>
<keyword evidence="1" id="KW-0805">Transcription regulation</keyword>
<dbReference type="InterPro" id="IPR011991">
    <property type="entry name" value="ArsR-like_HTH"/>
</dbReference>
<dbReference type="GO" id="GO:0003677">
    <property type="term" value="F:DNA binding"/>
    <property type="evidence" value="ECO:0007669"/>
    <property type="project" value="UniProtKB-KW"/>
</dbReference>
<protein>
    <submittedName>
        <fullName evidence="5">DNA-binding transcriptional ArsR family regulator</fullName>
    </submittedName>
</protein>
<evidence type="ECO:0000256" key="3">
    <source>
        <dbReference type="ARBA" id="ARBA00023163"/>
    </source>
</evidence>
<keyword evidence="2 5" id="KW-0238">DNA-binding</keyword>
<dbReference type="PROSITE" id="PS50987">
    <property type="entry name" value="HTH_ARSR_2"/>
    <property type="match status" value="1"/>
</dbReference>
<proteinExistence type="predicted"/>
<gene>
    <name evidence="5" type="ORF">ABID56_002051</name>
</gene>
<evidence type="ECO:0000256" key="1">
    <source>
        <dbReference type="ARBA" id="ARBA00023015"/>
    </source>
</evidence>
<evidence type="ECO:0000313" key="5">
    <source>
        <dbReference type="EMBL" id="MET3683935.1"/>
    </source>
</evidence>
<dbReference type="SMART" id="SM00418">
    <property type="entry name" value="HTH_ARSR"/>
    <property type="match status" value="1"/>
</dbReference>
<sequence length="120" mass="13498">MKLANCASDITEDQLKHVYHKVHQTNTSSVSNLFKVLADPTRVKIAQALTIEDELCVCDVAAIMEVSVATASHHLRTLKQYGLTNVRKQGKISYYSLDDHHIVRLIQMAVEHEEKLEALS</sequence>
<dbReference type="RefSeq" id="WP_354220808.1">
    <property type="nucleotide sequence ID" value="NZ_JBEPMX010000010.1"/>
</dbReference>
<dbReference type="PANTHER" id="PTHR33154:SF18">
    <property type="entry name" value="ARSENICAL RESISTANCE OPERON REPRESSOR"/>
    <property type="match status" value="1"/>
</dbReference>
<name>A0ABV2KZE8_9BACI</name>
<feature type="domain" description="HTH arsR-type" evidence="4">
    <location>
        <begin position="22"/>
        <end position="117"/>
    </location>
</feature>
<dbReference type="InterPro" id="IPR001845">
    <property type="entry name" value="HTH_ArsR_DNA-bd_dom"/>
</dbReference>
<dbReference type="Pfam" id="PF01022">
    <property type="entry name" value="HTH_5"/>
    <property type="match status" value="1"/>
</dbReference>
<dbReference type="EMBL" id="JBEPMX010000010">
    <property type="protein sequence ID" value="MET3683935.1"/>
    <property type="molecule type" value="Genomic_DNA"/>
</dbReference>
<dbReference type="InterPro" id="IPR036388">
    <property type="entry name" value="WH-like_DNA-bd_sf"/>
</dbReference>
<dbReference type="InterPro" id="IPR036390">
    <property type="entry name" value="WH_DNA-bd_sf"/>
</dbReference>
<evidence type="ECO:0000256" key="2">
    <source>
        <dbReference type="ARBA" id="ARBA00023125"/>
    </source>
</evidence>
<keyword evidence="3" id="KW-0804">Transcription</keyword>
<dbReference type="Gene3D" id="1.10.10.10">
    <property type="entry name" value="Winged helix-like DNA-binding domain superfamily/Winged helix DNA-binding domain"/>
    <property type="match status" value="1"/>
</dbReference>
<comment type="caution">
    <text evidence="5">The sequence shown here is derived from an EMBL/GenBank/DDBJ whole genome shotgun (WGS) entry which is preliminary data.</text>
</comment>
<dbReference type="InterPro" id="IPR051081">
    <property type="entry name" value="HTH_MetalResp_TranReg"/>
</dbReference>
<dbReference type="PROSITE" id="PS00846">
    <property type="entry name" value="HTH_ARSR_1"/>
    <property type="match status" value="1"/>
</dbReference>
<dbReference type="Proteomes" id="UP001549167">
    <property type="component" value="Unassembled WGS sequence"/>
</dbReference>
<dbReference type="InterPro" id="IPR018334">
    <property type="entry name" value="ArsR_HTH"/>
</dbReference>
<dbReference type="CDD" id="cd00090">
    <property type="entry name" value="HTH_ARSR"/>
    <property type="match status" value="1"/>
</dbReference>
<reference evidence="5 6" key="1">
    <citation type="submission" date="2024-06" db="EMBL/GenBank/DDBJ databases">
        <title>Genomic Encyclopedia of Type Strains, Phase IV (KMG-IV): sequencing the most valuable type-strain genomes for metagenomic binning, comparative biology and taxonomic classification.</title>
        <authorList>
            <person name="Goeker M."/>
        </authorList>
    </citation>
    <scope>NUCLEOTIDE SEQUENCE [LARGE SCALE GENOMIC DNA]</scope>
    <source>
        <strain evidence="5 6">DSM 23520</strain>
    </source>
</reference>